<protein>
    <submittedName>
        <fullName evidence="1">CoxG family protein</fullName>
    </submittedName>
</protein>
<keyword evidence="2" id="KW-1185">Reference proteome</keyword>
<evidence type="ECO:0000313" key="2">
    <source>
        <dbReference type="Proteomes" id="UP001556118"/>
    </source>
</evidence>
<dbReference type="SUPFAM" id="SSF55961">
    <property type="entry name" value="Bet v1-like"/>
    <property type="match status" value="1"/>
</dbReference>
<reference evidence="1 2" key="1">
    <citation type="submission" date="2024-06" db="EMBL/GenBank/DDBJ databases">
        <title>Novosphingobium rhizovicinus M1R2S20.</title>
        <authorList>
            <person name="Sun J.-Q."/>
        </authorList>
    </citation>
    <scope>NUCLEOTIDE SEQUENCE [LARGE SCALE GENOMIC DNA]</scope>
    <source>
        <strain evidence="1 2">M1R2S20</strain>
    </source>
</reference>
<name>A0ABV3RFP3_9SPHN</name>
<dbReference type="RefSeq" id="WP_367775271.1">
    <property type="nucleotide sequence ID" value="NZ_JBFNXR010000054.1"/>
</dbReference>
<sequence length="180" mass="19811">MIETEQTVTVNCNINSTWTYAKDFQRWASIMPGYQSCEMEDEDNSLWVLKVGVGAMVRTVKVKVCVVDWAGPERVDFTYKLLGDPVEGNGSYIATPAGSDQTAMTLKVRIVGSGPLAPMWEAMCGPVLPKFARSFAEQLKGRIEEFNDASAATTPTPTPSAKIGLFGRFTAWLRRCFGRA</sequence>
<dbReference type="CDD" id="cd07812">
    <property type="entry name" value="SRPBCC"/>
    <property type="match status" value="1"/>
</dbReference>
<accession>A0ABV3RFP3</accession>
<organism evidence="1 2">
    <name type="scientific">Novosphingobium rhizovicinum</name>
    <dbReference type="NCBI Taxonomy" id="3228928"/>
    <lineage>
        <taxon>Bacteria</taxon>
        <taxon>Pseudomonadati</taxon>
        <taxon>Pseudomonadota</taxon>
        <taxon>Alphaproteobacteria</taxon>
        <taxon>Sphingomonadales</taxon>
        <taxon>Sphingomonadaceae</taxon>
        <taxon>Novosphingobium</taxon>
    </lineage>
</organism>
<gene>
    <name evidence="1" type="ORF">ABUH87_16830</name>
</gene>
<dbReference type="EMBL" id="JBFNXR010000054">
    <property type="protein sequence ID" value="MEW9856792.1"/>
    <property type="molecule type" value="Genomic_DNA"/>
</dbReference>
<evidence type="ECO:0000313" key="1">
    <source>
        <dbReference type="EMBL" id="MEW9856792.1"/>
    </source>
</evidence>
<dbReference type="Proteomes" id="UP001556118">
    <property type="component" value="Unassembled WGS sequence"/>
</dbReference>
<proteinExistence type="predicted"/>
<dbReference type="Pfam" id="PF10604">
    <property type="entry name" value="Polyketide_cyc2"/>
    <property type="match status" value="1"/>
</dbReference>
<comment type="caution">
    <text evidence="1">The sequence shown here is derived from an EMBL/GenBank/DDBJ whole genome shotgun (WGS) entry which is preliminary data.</text>
</comment>
<dbReference type="Gene3D" id="3.30.530.20">
    <property type="match status" value="1"/>
</dbReference>
<dbReference type="InterPro" id="IPR019587">
    <property type="entry name" value="Polyketide_cyclase/dehydratase"/>
</dbReference>
<dbReference type="InterPro" id="IPR023393">
    <property type="entry name" value="START-like_dom_sf"/>
</dbReference>